<organism evidence="2 3">
    <name type="scientific">Wenyingzhuangia heitensis</name>
    <dbReference type="NCBI Taxonomy" id="1487859"/>
    <lineage>
        <taxon>Bacteria</taxon>
        <taxon>Pseudomonadati</taxon>
        <taxon>Bacteroidota</taxon>
        <taxon>Flavobacteriia</taxon>
        <taxon>Flavobacteriales</taxon>
        <taxon>Flavobacteriaceae</taxon>
        <taxon>Wenyingzhuangia</taxon>
    </lineage>
</organism>
<evidence type="ECO:0008006" key="4">
    <source>
        <dbReference type="Google" id="ProtNLM"/>
    </source>
</evidence>
<comment type="caution">
    <text evidence="2">The sequence shown here is derived from an EMBL/GenBank/DDBJ whole genome shotgun (WGS) entry which is preliminary data.</text>
</comment>
<evidence type="ECO:0000256" key="1">
    <source>
        <dbReference type="SAM" id="Phobius"/>
    </source>
</evidence>
<reference evidence="2 3" key="1">
    <citation type="submission" date="2020-03" db="EMBL/GenBank/DDBJ databases">
        <title>Genomic Encyclopedia of Type Strains, Phase IV (KMG-IV): sequencing the most valuable type-strain genomes for metagenomic binning, comparative biology and taxonomic classification.</title>
        <authorList>
            <person name="Goeker M."/>
        </authorList>
    </citation>
    <scope>NUCLEOTIDE SEQUENCE [LARGE SCALE GENOMIC DNA]</scope>
    <source>
        <strain evidence="2 3">DSM 101599</strain>
    </source>
</reference>
<dbReference type="InterPro" id="IPR027417">
    <property type="entry name" value="P-loop_NTPase"/>
</dbReference>
<feature type="transmembrane region" description="Helical" evidence="1">
    <location>
        <begin position="66"/>
        <end position="86"/>
    </location>
</feature>
<dbReference type="Gene3D" id="3.40.50.300">
    <property type="entry name" value="P-loop containing nucleotide triphosphate hydrolases"/>
    <property type="match status" value="1"/>
</dbReference>
<keyword evidence="3" id="KW-1185">Reference proteome</keyword>
<dbReference type="SUPFAM" id="SSF52540">
    <property type="entry name" value="P-loop containing nucleoside triphosphate hydrolases"/>
    <property type="match status" value="1"/>
</dbReference>
<accession>A0ABX0U985</accession>
<name>A0ABX0U985_9FLAO</name>
<proteinExistence type="predicted"/>
<dbReference type="RefSeq" id="WP_167187314.1">
    <property type="nucleotide sequence ID" value="NZ_JAASQL010000002.1"/>
</dbReference>
<feature type="transmembrane region" description="Helical" evidence="1">
    <location>
        <begin position="127"/>
        <end position="144"/>
    </location>
</feature>
<dbReference type="Proteomes" id="UP000745859">
    <property type="component" value="Unassembled WGS sequence"/>
</dbReference>
<evidence type="ECO:0000313" key="2">
    <source>
        <dbReference type="EMBL" id="NIJ45372.1"/>
    </source>
</evidence>
<protein>
    <recommendedName>
        <fullName evidence="4">IstB-like ATP binding protein</fullName>
    </recommendedName>
</protein>
<keyword evidence="1" id="KW-1133">Transmembrane helix</keyword>
<feature type="transmembrane region" description="Helical" evidence="1">
    <location>
        <begin position="31"/>
        <end position="54"/>
    </location>
</feature>
<feature type="transmembrane region" description="Helical" evidence="1">
    <location>
        <begin position="98"/>
        <end position="121"/>
    </location>
</feature>
<dbReference type="EMBL" id="JAASQL010000002">
    <property type="protein sequence ID" value="NIJ45372.1"/>
    <property type="molecule type" value="Genomic_DNA"/>
</dbReference>
<gene>
    <name evidence="2" type="ORF">FHR24_001840</name>
</gene>
<evidence type="ECO:0000313" key="3">
    <source>
        <dbReference type="Proteomes" id="UP000745859"/>
    </source>
</evidence>
<keyword evidence="1" id="KW-0472">Membrane</keyword>
<sequence length="333" mass="38831">MTKINFKIFIKQLIQIDFLGKDSYRGVSLTYAWLANQLGHFTLGLFPSIVLSVIFRDTPPIVFSKWVAISWFSFEALNLTMPLFASKKDRVFKPDWKNLIYDTITDVLYFVLGAMFSALLISEPTPFLIWMNLGLVALLFYPFVDWYTMRIYQQYAYFPFQFRLSQWKGEFLDDEEKAIVKNYISTGSKKNAKGNHILIYGSVHDGKCNLGVAIANELALCKQACTYITATKLYSHFFETHQDLETLWNWQNSKFLVIDDINPDKLKITKPKDFLYYVDTFKSINEENRKILREKNIIWVLGVNELDQKEEWTGLLSTIGVELKNINIVNLSY</sequence>
<keyword evidence="1" id="KW-0812">Transmembrane</keyword>